<comment type="subcellular location">
    <subcellularLocation>
        <location evidence="3">Cell junction</location>
        <location evidence="3">Focal adhesion</location>
    </subcellularLocation>
    <subcellularLocation>
        <location evidence="2">Cell membrane</location>
    </subcellularLocation>
    <subcellularLocation>
        <location evidence="4">Cytoplasm</location>
    </subcellularLocation>
    <subcellularLocation>
        <location evidence="1">Nucleus</location>
    </subcellularLocation>
</comment>
<dbReference type="PROSITE" id="PS50004">
    <property type="entry name" value="C2"/>
    <property type="match status" value="2"/>
</dbReference>
<comment type="function">
    <text evidence="15">Calcium-dependent phospholipid-binding protein that plays a role in ERBB2-mediated tumor cell migration in response to growth factor heregulin stimulation.</text>
</comment>
<evidence type="ECO:0000256" key="15">
    <source>
        <dbReference type="ARBA" id="ARBA00058857"/>
    </source>
</evidence>
<dbReference type="SUPFAM" id="SSF49562">
    <property type="entry name" value="C2 domain (Calcium/lipid-binding domain, CaLB)"/>
    <property type="match status" value="2"/>
</dbReference>
<dbReference type="InterPro" id="IPR013261">
    <property type="entry name" value="Tim21"/>
</dbReference>
<dbReference type="Pfam" id="PF08294">
    <property type="entry name" value="TIM21"/>
    <property type="match status" value="2"/>
</dbReference>
<dbReference type="EMBL" id="KL363285">
    <property type="protein sequence ID" value="KFD48751.1"/>
    <property type="molecule type" value="Genomic_DNA"/>
</dbReference>
<evidence type="ECO:0000256" key="16">
    <source>
        <dbReference type="ARBA" id="ARBA00065466"/>
    </source>
</evidence>
<evidence type="ECO:0000256" key="2">
    <source>
        <dbReference type="ARBA" id="ARBA00004236"/>
    </source>
</evidence>
<organism evidence="23 24">
    <name type="scientific">Trichuris suis</name>
    <name type="common">pig whipworm</name>
    <dbReference type="NCBI Taxonomy" id="68888"/>
    <lineage>
        <taxon>Eukaryota</taxon>
        <taxon>Metazoa</taxon>
        <taxon>Ecdysozoa</taxon>
        <taxon>Nematoda</taxon>
        <taxon>Enoplea</taxon>
        <taxon>Dorylaimia</taxon>
        <taxon>Trichinellida</taxon>
        <taxon>Trichuridae</taxon>
        <taxon>Trichuris</taxon>
    </lineage>
</organism>
<evidence type="ECO:0000256" key="19">
    <source>
        <dbReference type="SAM" id="MobiDB-lite"/>
    </source>
</evidence>
<keyword evidence="24" id="KW-1185">Reference proteome</keyword>
<evidence type="ECO:0000256" key="12">
    <source>
        <dbReference type="ARBA" id="ARBA00022949"/>
    </source>
</evidence>
<dbReference type="InterPro" id="IPR036465">
    <property type="entry name" value="vWFA_dom_sf"/>
</dbReference>
<dbReference type="InterPro" id="IPR035892">
    <property type="entry name" value="C2_domain_sf"/>
</dbReference>
<keyword evidence="13 20" id="KW-0472">Membrane</keyword>
<dbReference type="InterPro" id="IPR037768">
    <property type="entry name" value="C2B_Copine"/>
</dbReference>
<dbReference type="PANTHER" id="PTHR10857">
    <property type="entry name" value="COPINE"/>
    <property type="match status" value="1"/>
</dbReference>
<dbReference type="InterPro" id="IPR045052">
    <property type="entry name" value="Copine"/>
</dbReference>
<dbReference type="GO" id="GO:0005634">
    <property type="term" value="C:nucleus"/>
    <property type="evidence" value="ECO:0007669"/>
    <property type="project" value="UniProtKB-SubCell"/>
</dbReference>
<dbReference type="InterPro" id="IPR000008">
    <property type="entry name" value="C2_dom"/>
</dbReference>
<evidence type="ECO:0000256" key="6">
    <source>
        <dbReference type="ARBA" id="ARBA00022475"/>
    </source>
</evidence>
<dbReference type="GO" id="GO:0071277">
    <property type="term" value="P:cellular response to calcium ion"/>
    <property type="evidence" value="ECO:0007669"/>
    <property type="project" value="TreeGrafter"/>
</dbReference>
<evidence type="ECO:0000256" key="8">
    <source>
        <dbReference type="ARBA" id="ARBA00022553"/>
    </source>
</evidence>
<dbReference type="FunFam" id="2.60.40.150:FF:000042">
    <property type="entry name" value="Copine 3"/>
    <property type="match status" value="1"/>
</dbReference>
<dbReference type="GO" id="GO:0030150">
    <property type="term" value="P:protein import into mitochondrial matrix"/>
    <property type="evidence" value="ECO:0007669"/>
    <property type="project" value="InterPro"/>
</dbReference>
<feature type="non-terminal residue" evidence="23">
    <location>
        <position position="1"/>
    </location>
</feature>
<protein>
    <recommendedName>
        <fullName evidence="17">Copine-3</fullName>
    </recommendedName>
    <alternativeName>
        <fullName evidence="18">Copine III</fullName>
    </alternativeName>
</protein>
<comment type="similarity">
    <text evidence="5">Belongs to the copine family.</text>
</comment>
<dbReference type="Gene3D" id="3.10.450.320">
    <property type="entry name" value="Mitochondrial import inner membrane translocase subunit Tim21"/>
    <property type="match status" value="1"/>
</dbReference>
<feature type="domain" description="VWFA" evidence="22">
    <location>
        <begin position="639"/>
        <end position="861"/>
    </location>
</feature>
<dbReference type="InterPro" id="IPR002035">
    <property type="entry name" value="VWF_A"/>
</dbReference>
<feature type="transmembrane region" description="Helical" evidence="20">
    <location>
        <begin position="239"/>
        <end position="261"/>
    </location>
</feature>
<evidence type="ECO:0000256" key="4">
    <source>
        <dbReference type="ARBA" id="ARBA00004496"/>
    </source>
</evidence>
<dbReference type="PANTHER" id="PTHR10857:SF106">
    <property type="entry name" value="C2 DOMAIN-CONTAINING PROTEIN"/>
    <property type="match status" value="1"/>
</dbReference>
<evidence type="ECO:0000256" key="3">
    <source>
        <dbReference type="ARBA" id="ARBA00004246"/>
    </source>
</evidence>
<dbReference type="GO" id="GO:0046872">
    <property type="term" value="F:metal ion binding"/>
    <property type="evidence" value="ECO:0007669"/>
    <property type="project" value="UniProtKB-KW"/>
</dbReference>
<feature type="compositionally biased region" description="Polar residues" evidence="19">
    <location>
        <begin position="974"/>
        <end position="987"/>
    </location>
</feature>
<dbReference type="Proteomes" id="UP000030764">
    <property type="component" value="Unassembled WGS sequence"/>
</dbReference>
<evidence type="ECO:0000256" key="10">
    <source>
        <dbReference type="ARBA" id="ARBA00022737"/>
    </source>
</evidence>
<feature type="domain" description="C2" evidence="21">
    <location>
        <begin position="476"/>
        <end position="595"/>
    </location>
</feature>
<feature type="domain" description="C2" evidence="21">
    <location>
        <begin position="349"/>
        <end position="475"/>
    </location>
</feature>
<dbReference type="GO" id="GO:0005544">
    <property type="term" value="F:calcium-dependent phospholipid binding"/>
    <property type="evidence" value="ECO:0007669"/>
    <property type="project" value="InterPro"/>
</dbReference>
<keyword evidence="8" id="KW-0597">Phosphoprotein</keyword>
<dbReference type="GO" id="GO:0005886">
    <property type="term" value="C:plasma membrane"/>
    <property type="evidence" value="ECO:0007669"/>
    <property type="project" value="UniProtKB-SubCell"/>
</dbReference>
<evidence type="ECO:0000256" key="11">
    <source>
        <dbReference type="ARBA" id="ARBA00022837"/>
    </source>
</evidence>
<keyword evidence="12" id="KW-0965">Cell junction</keyword>
<evidence type="ECO:0000259" key="21">
    <source>
        <dbReference type="PROSITE" id="PS50004"/>
    </source>
</evidence>
<dbReference type="CDD" id="cd04048">
    <property type="entry name" value="C2A_Copine"/>
    <property type="match status" value="1"/>
</dbReference>
<sequence>RLWRIKPSASKCAQIKLVCVKALEKIVYGGLIDQKFLTCAPNTDEFLPNGKTAASSLIGCFYCNSNVVRMDTVDIYVAQILTVTVALLISSIYFANKIHSSNHDEPADSSIAFSSGKLKEQRPWFQMKLRKSVICRLFAWKVKLTLVTMALSWMKDRLSHVCLRVSQFLRGKTAPRLFMLRSWHRSFRLIYKMIYKSSLPAISWARKIIATLSRWMNKSPVISPVERNNPLKAYFANRAFYSAATVVPWMVLVSFFIHGIYMEQKISRVEKVQTQLQVQERPQDEPDVGQVPSANDCLPHRINIDDREVSNVVVTFLLFSACKLLWEVCSLVLRRKWKLAVPFAVHILQRMAALFSGFVSSSPHLYVTVELSVSCRNLPNTDVFSKSDPMCVMFKKAEQGDWQEAGRSEVVRNNLNPDFVHKFTIDYEFEARQPLKFEIYDVDSASAKLEKHDFLGRVECTLAELVSEPRFESVLLDGPGREQMESKEEVSFNIRAENLDNKRFLCKSNPQLAIYRVNEDTSWTIVYRTEVARRCLNPVWQPFSIGTSQLCCSDHYRTLRFRCIDWHGSGSETLIGEFETNLVDLIAASENGMAHFELINGRKKRKKATYENSGKIIIKTSITVVDSFLDYVKAGTHLSCAFAIDFTASNGDPRKPQSLHYFHPYLLNPYQMAIRAVGDVVKDYDSDKLFPVLGFGARLPPDGRVSHDFNVNGNSTNPFCTGIEGVLQAYGACLQSVQLAGPTNFAPVISHVARLASAHMDGSKYFILLIITDGVISDMPKTQEAIVDASTLPLSLIIVGVGEGDFTEMRILDGDQVRLSSKGKTAERDIFVSMRDFAENMTAQSSELTAARLSREVLAEIPFQFLSFMKSKGITPDDVRKMNRCHKASQHVSNASASKGLNTALEAPPPYETMTPFGVVCLLRRELLCIKAIGHTTLRLLTHRAPVTLKCLQSRDWLRCKRLAHDGSKEESKASTSLDKSPKQSDQQESLIMKVLMEEDKAPKTRIEKVAQAGKDLSYLTIIIVCVALTGTIAYTVIHELFSSNRPNAIHSKTLKLLLANEQIVDILGLPIKSKGETNRGGRSRHVRYARTPFLECEVVVYVPQPFRHFEFERNDRQFMRMVFHVTGSRKKGTVQLELEKLQDNAGKYQYRYVLFQSNDHPKETVVLVDKRDELPLGPHSADNFKNKSTA</sequence>
<dbReference type="SMART" id="SM00327">
    <property type="entry name" value="VWA"/>
    <property type="match status" value="1"/>
</dbReference>
<dbReference type="FunFam" id="2.60.40.150:FF:000099">
    <property type="entry name" value="Copine 3"/>
    <property type="match status" value="1"/>
</dbReference>
<keyword evidence="6" id="KW-1003">Cell membrane</keyword>
<dbReference type="Pfam" id="PF07002">
    <property type="entry name" value="Copine"/>
    <property type="match status" value="1"/>
</dbReference>
<comment type="subunit">
    <text evidence="16">Monomer. Interacts with ERBB2 (preferentially with the tyrosine phosphorylated form); this interaction occurs at the cell membrane and is increased in a growth factor heregulin-dependent manner. Interacts with SHC1; this interaction may mediate the binding of CPNE3 with ERBB2. Interacts with RACK1.</text>
</comment>
<evidence type="ECO:0000256" key="5">
    <source>
        <dbReference type="ARBA" id="ARBA00009048"/>
    </source>
</evidence>
<gene>
    <name evidence="23" type="ORF">M513_10381</name>
</gene>
<dbReference type="InterPro" id="IPR010734">
    <property type="entry name" value="Copine_C"/>
</dbReference>
<reference evidence="23 24" key="1">
    <citation type="journal article" date="2014" name="Nat. Genet.">
        <title>Genome and transcriptome of the porcine whipworm Trichuris suis.</title>
        <authorList>
            <person name="Jex A.R."/>
            <person name="Nejsum P."/>
            <person name="Schwarz E.M."/>
            <person name="Hu L."/>
            <person name="Young N.D."/>
            <person name="Hall R.S."/>
            <person name="Korhonen P.K."/>
            <person name="Liao S."/>
            <person name="Thamsborg S."/>
            <person name="Xia J."/>
            <person name="Xu P."/>
            <person name="Wang S."/>
            <person name="Scheerlinck J.P."/>
            <person name="Hofmann A."/>
            <person name="Sternberg P.W."/>
            <person name="Wang J."/>
            <person name="Gasser R.B."/>
        </authorList>
    </citation>
    <scope>NUCLEOTIDE SEQUENCE [LARGE SCALE GENOMIC DNA]</scope>
    <source>
        <strain evidence="23">DCEP-RM93M</strain>
    </source>
</reference>
<feature type="region of interest" description="Disordered" evidence="19">
    <location>
        <begin position="968"/>
        <end position="987"/>
    </location>
</feature>
<evidence type="ECO:0000313" key="23">
    <source>
        <dbReference type="EMBL" id="KFD48751.1"/>
    </source>
</evidence>
<dbReference type="Pfam" id="PF00168">
    <property type="entry name" value="C2"/>
    <property type="match status" value="2"/>
</dbReference>
<evidence type="ECO:0000313" key="24">
    <source>
        <dbReference type="Proteomes" id="UP000030764"/>
    </source>
</evidence>
<name>A0A085LUV5_9BILA</name>
<dbReference type="GO" id="GO:0005744">
    <property type="term" value="C:TIM23 mitochondrial import inner membrane translocase complex"/>
    <property type="evidence" value="ECO:0007669"/>
    <property type="project" value="InterPro"/>
</dbReference>
<keyword evidence="20" id="KW-0812">Transmembrane</keyword>
<keyword evidence="7" id="KW-0963">Cytoplasm</keyword>
<dbReference type="AlphaFoldDB" id="A0A085LUV5"/>
<evidence type="ECO:0000256" key="18">
    <source>
        <dbReference type="ARBA" id="ARBA00076171"/>
    </source>
</evidence>
<dbReference type="SUPFAM" id="SSF53300">
    <property type="entry name" value="vWA-like"/>
    <property type="match status" value="1"/>
</dbReference>
<keyword evidence="11" id="KW-0106">Calcium</keyword>
<feature type="transmembrane region" description="Helical" evidence="20">
    <location>
        <begin position="75"/>
        <end position="95"/>
    </location>
</feature>
<keyword evidence="9" id="KW-0479">Metal-binding</keyword>
<dbReference type="CDD" id="cd01459">
    <property type="entry name" value="vWA_copine_like"/>
    <property type="match status" value="1"/>
</dbReference>
<keyword evidence="20" id="KW-1133">Transmembrane helix</keyword>
<dbReference type="GO" id="GO:0005925">
    <property type="term" value="C:focal adhesion"/>
    <property type="evidence" value="ECO:0007669"/>
    <property type="project" value="UniProtKB-SubCell"/>
</dbReference>
<evidence type="ECO:0000256" key="1">
    <source>
        <dbReference type="ARBA" id="ARBA00004123"/>
    </source>
</evidence>
<evidence type="ECO:0000256" key="20">
    <source>
        <dbReference type="SAM" id="Phobius"/>
    </source>
</evidence>
<dbReference type="SMART" id="SM00239">
    <property type="entry name" value="C2"/>
    <property type="match status" value="2"/>
</dbReference>
<dbReference type="InterPro" id="IPR038552">
    <property type="entry name" value="Tim21_IMS_sf"/>
</dbReference>
<keyword evidence="14" id="KW-0539">Nucleus</keyword>
<evidence type="ECO:0000256" key="17">
    <source>
        <dbReference type="ARBA" id="ARBA00074834"/>
    </source>
</evidence>
<evidence type="ECO:0000259" key="22">
    <source>
        <dbReference type="PROSITE" id="PS50234"/>
    </source>
</evidence>
<proteinExistence type="inferred from homology"/>
<keyword evidence="10" id="KW-0677">Repeat</keyword>
<evidence type="ECO:0000256" key="9">
    <source>
        <dbReference type="ARBA" id="ARBA00022723"/>
    </source>
</evidence>
<dbReference type="CDD" id="cd04047">
    <property type="entry name" value="C2B_Copine"/>
    <property type="match status" value="1"/>
</dbReference>
<dbReference type="Gene3D" id="2.60.40.150">
    <property type="entry name" value="C2 domain"/>
    <property type="match status" value="2"/>
</dbReference>
<feature type="non-terminal residue" evidence="23">
    <location>
        <position position="1191"/>
    </location>
</feature>
<evidence type="ECO:0000256" key="13">
    <source>
        <dbReference type="ARBA" id="ARBA00023136"/>
    </source>
</evidence>
<dbReference type="PROSITE" id="PS50234">
    <property type="entry name" value="VWFA"/>
    <property type="match status" value="1"/>
</dbReference>
<accession>A0A085LUV5</accession>
<evidence type="ECO:0000256" key="14">
    <source>
        <dbReference type="ARBA" id="ARBA00023242"/>
    </source>
</evidence>
<evidence type="ECO:0000256" key="7">
    <source>
        <dbReference type="ARBA" id="ARBA00022490"/>
    </source>
</evidence>